<keyword evidence="4" id="KW-1185">Reference proteome</keyword>
<dbReference type="PANTHER" id="PTHR43377:SF1">
    <property type="entry name" value="BILIVERDIN REDUCTASE A"/>
    <property type="match status" value="1"/>
</dbReference>
<name>A0A518C871_9BACT</name>
<dbReference type="InterPro" id="IPR051450">
    <property type="entry name" value="Gfo/Idh/MocA_Oxidoreductases"/>
</dbReference>
<dbReference type="EC" id="1.1.1.292" evidence="3"/>
<dbReference type="InterPro" id="IPR000683">
    <property type="entry name" value="Gfo/Idh/MocA-like_OxRdtase_N"/>
</dbReference>
<reference evidence="4" key="1">
    <citation type="submission" date="2019-02" db="EMBL/GenBank/DDBJ databases">
        <title>Deep-cultivation of Planctomycetes and their phenomic and genomic characterization uncovers novel biology.</title>
        <authorList>
            <person name="Wiegand S."/>
            <person name="Jogler M."/>
            <person name="Boedeker C."/>
            <person name="Pinto D."/>
            <person name="Vollmers J."/>
            <person name="Rivas-Marin E."/>
            <person name="Kohn T."/>
            <person name="Peeters S.H."/>
            <person name="Heuer A."/>
            <person name="Rast P."/>
            <person name="Oberbeckmann S."/>
            <person name="Bunk B."/>
            <person name="Jeske O."/>
            <person name="Meyerdierks A."/>
            <person name="Storesund J.E."/>
            <person name="Kallscheuer N."/>
            <person name="Luecker S."/>
            <person name="Lage O.M."/>
            <person name="Pohl T."/>
            <person name="Merkel B.J."/>
            <person name="Hornburger P."/>
            <person name="Mueller R.-W."/>
            <person name="Bruemmer F."/>
            <person name="Labrenz M."/>
            <person name="Spormann A.M."/>
            <person name="Op den Camp H."/>
            <person name="Overmann J."/>
            <person name="Amann R."/>
            <person name="Jetten M.S.M."/>
            <person name="Mascher T."/>
            <person name="Medema M.H."/>
            <person name="Devos D.P."/>
            <person name="Kaster A.-K."/>
            <person name="Ovreas L."/>
            <person name="Rohde M."/>
            <person name="Galperin M.Y."/>
            <person name="Jogler C."/>
        </authorList>
    </citation>
    <scope>NUCLEOTIDE SEQUENCE [LARGE SCALE GENOMIC DNA]</scope>
    <source>
        <strain evidence="4">Pan97</strain>
    </source>
</reference>
<organism evidence="3 4">
    <name type="scientific">Bremerella volcania</name>
    <dbReference type="NCBI Taxonomy" id="2527984"/>
    <lineage>
        <taxon>Bacteria</taxon>
        <taxon>Pseudomonadati</taxon>
        <taxon>Planctomycetota</taxon>
        <taxon>Planctomycetia</taxon>
        <taxon>Pirellulales</taxon>
        <taxon>Pirellulaceae</taxon>
        <taxon>Bremerella</taxon>
    </lineage>
</organism>
<proteinExistence type="predicted"/>
<dbReference type="GO" id="GO:0000166">
    <property type="term" value="F:nucleotide binding"/>
    <property type="evidence" value="ECO:0007669"/>
    <property type="project" value="InterPro"/>
</dbReference>
<keyword evidence="3" id="KW-0560">Oxidoreductase</keyword>
<feature type="domain" description="GFO/IDH/MocA-like oxidoreductase" evidence="2">
    <location>
        <begin position="135"/>
        <end position="256"/>
    </location>
</feature>
<dbReference type="SUPFAM" id="SSF51735">
    <property type="entry name" value="NAD(P)-binding Rossmann-fold domains"/>
    <property type="match status" value="1"/>
</dbReference>
<sequence>MSDGGLRFGLIGFGAWGKHHANAIRQTAGVELAAIAARSEASAAAAKDAYPDAVVFTDYRQMLETVDLDLVDVVVPSHLHHEIGMAVLAAGCHLLLEKPMGTSLAQCDDLLRLAQEKNLHLAIGHEFRLSSLWGKVKSLIDDGYVGTPQYALVELSRNPYRQGSDGWRYDIERVGNWILEEPIHFFDLARWYLGGNGEPQSVVALANSRQVDHPELQDNFSALVNFGGGAYAVVSQTLSAFEHHQTVKVTGTKGALWASWSGSLDRTRHPTFSLRGFNGEAVEDIPVEKITGELFELEDQIAMLVDVLKNDRPLACNAEDGRWSVMLCLAAQESVDSGRIVQIDEFAKRVGNRPIN</sequence>
<dbReference type="Gene3D" id="3.30.360.10">
    <property type="entry name" value="Dihydrodipicolinate Reductase, domain 2"/>
    <property type="match status" value="1"/>
</dbReference>
<dbReference type="InterPro" id="IPR055170">
    <property type="entry name" value="GFO_IDH_MocA-like_dom"/>
</dbReference>
<dbReference type="Gene3D" id="3.40.50.720">
    <property type="entry name" value="NAD(P)-binding Rossmann-like Domain"/>
    <property type="match status" value="1"/>
</dbReference>
<dbReference type="RefSeq" id="WP_144972742.1">
    <property type="nucleotide sequence ID" value="NZ_CP036289.1"/>
</dbReference>
<evidence type="ECO:0000259" key="1">
    <source>
        <dbReference type="Pfam" id="PF01408"/>
    </source>
</evidence>
<dbReference type="Pfam" id="PF22725">
    <property type="entry name" value="GFO_IDH_MocA_C3"/>
    <property type="match status" value="1"/>
</dbReference>
<gene>
    <name evidence="3" type="primary">afr_2</name>
    <name evidence="3" type="ORF">Pan97_24320</name>
</gene>
<evidence type="ECO:0000259" key="2">
    <source>
        <dbReference type="Pfam" id="PF22725"/>
    </source>
</evidence>
<accession>A0A518C871</accession>
<evidence type="ECO:0000313" key="3">
    <source>
        <dbReference type="EMBL" id="QDU75400.1"/>
    </source>
</evidence>
<dbReference type="AlphaFoldDB" id="A0A518C871"/>
<protein>
    <submittedName>
        <fullName evidence="3">1,5-anhydro-D-fructose reductase</fullName>
        <ecNumber evidence="3">1.1.1.292</ecNumber>
    </submittedName>
</protein>
<dbReference type="InterPro" id="IPR036291">
    <property type="entry name" value="NAD(P)-bd_dom_sf"/>
</dbReference>
<dbReference type="EMBL" id="CP036289">
    <property type="protein sequence ID" value="QDU75400.1"/>
    <property type="molecule type" value="Genomic_DNA"/>
</dbReference>
<dbReference type="PANTHER" id="PTHR43377">
    <property type="entry name" value="BILIVERDIN REDUCTASE A"/>
    <property type="match status" value="1"/>
</dbReference>
<dbReference type="KEGG" id="bvo:Pan97_24320"/>
<feature type="domain" description="Gfo/Idh/MocA-like oxidoreductase N-terminal" evidence="1">
    <location>
        <begin position="6"/>
        <end position="125"/>
    </location>
</feature>
<dbReference type="OrthoDB" id="9815825at2"/>
<evidence type="ECO:0000313" key="4">
    <source>
        <dbReference type="Proteomes" id="UP000318626"/>
    </source>
</evidence>
<dbReference type="GO" id="GO:0033712">
    <property type="term" value="F:1,5-anhydro-D-fructose reductase (1,5-anhydro-D-mannitol-forming) activity"/>
    <property type="evidence" value="ECO:0007669"/>
    <property type="project" value="UniProtKB-EC"/>
</dbReference>
<dbReference type="Pfam" id="PF01408">
    <property type="entry name" value="GFO_IDH_MocA"/>
    <property type="match status" value="1"/>
</dbReference>
<dbReference type="Proteomes" id="UP000318626">
    <property type="component" value="Chromosome"/>
</dbReference>
<dbReference type="SUPFAM" id="SSF55347">
    <property type="entry name" value="Glyceraldehyde-3-phosphate dehydrogenase-like, C-terminal domain"/>
    <property type="match status" value="1"/>
</dbReference>